<feature type="compositionally biased region" description="Basic and acidic residues" evidence="3">
    <location>
        <begin position="480"/>
        <end position="507"/>
    </location>
</feature>
<feature type="compositionally biased region" description="Acidic residues" evidence="3">
    <location>
        <begin position="49"/>
        <end position="62"/>
    </location>
</feature>
<evidence type="ECO:0000313" key="4">
    <source>
        <dbReference type="EMBL" id="JAT33965.1"/>
    </source>
</evidence>
<feature type="compositionally biased region" description="Basic residues" evidence="3">
    <location>
        <begin position="577"/>
        <end position="606"/>
    </location>
</feature>
<feature type="compositionally biased region" description="Basic and acidic residues" evidence="3">
    <location>
        <begin position="421"/>
        <end position="430"/>
    </location>
</feature>
<comment type="similarity">
    <text evidence="1">Belongs to the NCBP3 family.</text>
</comment>
<feature type="compositionally biased region" description="Basic and acidic residues" evidence="3">
    <location>
        <begin position="660"/>
        <end position="692"/>
    </location>
</feature>
<feature type="compositionally biased region" description="Acidic residues" evidence="3">
    <location>
        <begin position="558"/>
        <end position="571"/>
    </location>
</feature>
<dbReference type="Pfam" id="PF10309">
    <property type="entry name" value="NCBP3"/>
    <property type="match status" value="1"/>
</dbReference>
<sequence>MSFIGDKTGETLIEDLPNLKIEIENDLDNRMDTDNEDASSPEKVLTESSETEEGELIDDDDKLDEKKRRNTKSDIVARLTSQIAPKGRSILKYDTKEYVNLQHESSVKNPNGAFVTGVDIFSPEEQAKLNKRAQRFGIEASEAKVLSGKLLKKLYKSMGVKQKDKNIRTEALHMRGTQQMTTQDVFSYFKDYGPASLEWITDNSCNVVWLDEVSAARALLGLSVHIAGQTTAADQPTTRRQSLSDSDVEMEMEEDTDNLSEESDAVPLADLGVELPPGRWRRGAPNPLSPLILLRFATTSDRSLPRPGYTKFGSHQFGGYVGLISESRKRRMQNTLPAPIMFDDVGDEALPKPSVEETDNANPWGMLAQTWSQFDKVRKPRPPSPVIERILPMPPRMTPPPSPPMFLSRPKLVPRTRLRRERVTERRVSDPGEESSDNEDWRMRSKMPRMRMHADDEEKKQERKMKRSHRNRSQSTSPSRRNDLRLKISTQRHSDGENVGEKEKSTEPEDEEVPDLRVAVAAERSASPEESKVGIRQALFQSGNVKSVLRGARGHSENDDDDDEGEDESDDTEKVRLSTRRHRSRSRERRKHQRKHRKETHHRSRRKDSDSDSDEKIKTVKSTIRKKSPEGRSWRKEEDRERWTPHENRERRSPRHKRRRNEEHKKYEGDKKGDSRDDRRHRDSRSGRDLRSKLVHSKHKNYDSNNEFRSKSPLQIEINNDEYYKEAQSD</sequence>
<evidence type="ECO:0000256" key="2">
    <source>
        <dbReference type="ARBA" id="ARBA00019876"/>
    </source>
</evidence>
<accession>A0A1B6MDI3</accession>
<feature type="compositionally biased region" description="Basic residues" evidence="3">
    <location>
        <begin position="462"/>
        <end position="472"/>
    </location>
</feature>
<feature type="region of interest" description="Disordered" evidence="3">
    <location>
        <begin position="24"/>
        <end position="65"/>
    </location>
</feature>
<feature type="region of interest" description="Disordered" evidence="3">
    <location>
        <begin position="376"/>
        <end position="714"/>
    </location>
</feature>
<feature type="compositionally biased region" description="Basic and acidic residues" evidence="3">
    <location>
        <begin position="700"/>
        <end position="710"/>
    </location>
</feature>
<dbReference type="EMBL" id="GEBQ01006012">
    <property type="protein sequence ID" value="JAT33965.1"/>
    <property type="molecule type" value="Transcribed_RNA"/>
</dbReference>
<name>A0A1B6MDI3_9HEMI</name>
<protein>
    <recommendedName>
        <fullName evidence="2">Nuclear cap-binding protein subunit 3</fullName>
    </recommendedName>
</protein>
<reference evidence="4" key="1">
    <citation type="submission" date="2015-11" db="EMBL/GenBank/DDBJ databases">
        <title>De novo transcriptome assembly of four potential Pierce s Disease insect vectors from Arizona vineyards.</title>
        <authorList>
            <person name="Tassone E.E."/>
        </authorList>
    </citation>
    <scope>NUCLEOTIDE SEQUENCE</scope>
</reference>
<feature type="compositionally biased region" description="Basic and acidic residues" evidence="3">
    <location>
        <begin position="607"/>
        <end position="618"/>
    </location>
</feature>
<feature type="compositionally biased region" description="Pro residues" evidence="3">
    <location>
        <begin position="392"/>
        <end position="404"/>
    </location>
</feature>
<dbReference type="GO" id="GO:0003729">
    <property type="term" value="F:mRNA binding"/>
    <property type="evidence" value="ECO:0007669"/>
    <property type="project" value="InterPro"/>
</dbReference>
<feature type="compositionally biased region" description="Polar residues" evidence="3">
    <location>
        <begin position="230"/>
        <end position="243"/>
    </location>
</feature>
<feature type="compositionally biased region" description="Basic and acidic residues" evidence="3">
    <location>
        <begin position="24"/>
        <end position="33"/>
    </location>
</feature>
<dbReference type="GO" id="GO:0000340">
    <property type="term" value="F:RNA 7-methylguanosine cap binding"/>
    <property type="evidence" value="ECO:0007669"/>
    <property type="project" value="InterPro"/>
</dbReference>
<feature type="compositionally biased region" description="Basic and acidic residues" evidence="3">
    <location>
        <begin position="452"/>
        <end position="461"/>
    </location>
</feature>
<proteinExistence type="inferred from homology"/>
<feature type="compositionally biased region" description="Acidic residues" evidence="3">
    <location>
        <begin position="246"/>
        <end position="261"/>
    </location>
</feature>
<evidence type="ECO:0000256" key="1">
    <source>
        <dbReference type="ARBA" id="ARBA00006069"/>
    </source>
</evidence>
<feature type="region of interest" description="Disordered" evidence="3">
    <location>
        <begin position="230"/>
        <end position="261"/>
    </location>
</feature>
<dbReference type="InterPro" id="IPR019416">
    <property type="entry name" value="NCBP3"/>
</dbReference>
<dbReference type="AlphaFoldDB" id="A0A1B6MDI3"/>
<feature type="compositionally biased region" description="Basic and acidic residues" evidence="3">
    <location>
        <begin position="627"/>
        <end position="651"/>
    </location>
</feature>
<gene>
    <name evidence="4" type="ORF">g.25021</name>
</gene>
<dbReference type="PANTHER" id="PTHR16291:SF0">
    <property type="entry name" value="NUCLEAR CAP-BINDING PROTEIN SUBUNIT 3"/>
    <property type="match status" value="1"/>
</dbReference>
<dbReference type="GO" id="GO:0005634">
    <property type="term" value="C:nucleus"/>
    <property type="evidence" value="ECO:0007669"/>
    <property type="project" value="TreeGrafter"/>
</dbReference>
<dbReference type="PANTHER" id="PTHR16291">
    <property type="entry name" value="NUCLEAR CAP-BINDING PROTEIN SUBUNIT 3"/>
    <property type="match status" value="1"/>
</dbReference>
<evidence type="ECO:0000256" key="3">
    <source>
        <dbReference type="SAM" id="MobiDB-lite"/>
    </source>
</evidence>
<organism evidence="4">
    <name type="scientific">Graphocephala atropunctata</name>
    <dbReference type="NCBI Taxonomy" id="36148"/>
    <lineage>
        <taxon>Eukaryota</taxon>
        <taxon>Metazoa</taxon>
        <taxon>Ecdysozoa</taxon>
        <taxon>Arthropoda</taxon>
        <taxon>Hexapoda</taxon>
        <taxon>Insecta</taxon>
        <taxon>Pterygota</taxon>
        <taxon>Neoptera</taxon>
        <taxon>Paraneoptera</taxon>
        <taxon>Hemiptera</taxon>
        <taxon>Auchenorrhyncha</taxon>
        <taxon>Membracoidea</taxon>
        <taxon>Cicadellidae</taxon>
        <taxon>Cicadellinae</taxon>
        <taxon>Cicadellini</taxon>
        <taxon>Graphocephala</taxon>
    </lineage>
</organism>